<gene>
    <name evidence="3" type="ORF">WG66_5072</name>
</gene>
<dbReference type="Gene3D" id="3.10.10.10">
    <property type="entry name" value="HIV Type 1 Reverse Transcriptase, subunit A, domain 1"/>
    <property type="match status" value="1"/>
</dbReference>
<evidence type="ECO:0000259" key="2">
    <source>
        <dbReference type="Pfam" id="PF00078"/>
    </source>
</evidence>
<proteinExistence type="predicted"/>
<dbReference type="InterPro" id="IPR000477">
    <property type="entry name" value="RT_dom"/>
</dbReference>
<dbReference type="InterPro" id="IPR043502">
    <property type="entry name" value="DNA/RNA_pol_sf"/>
</dbReference>
<name>A0A0W0G187_MONRR</name>
<dbReference type="EMBL" id="LATX01001343">
    <property type="protein sequence ID" value="KTB42345.1"/>
    <property type="molecule type" value="Genomic_DNA"/>
</dbReference>
<dbReference type="PANTHER" id="PTHR33064">
    <property type="entry name" value="POL PROTEIN"/>
    <property type="match status" value="1"/>
</dbReference>
<dbReference type="eggNOG" id="KOG0017">
    <property type="taxonomic scope" value="Eukaryota"/>
</dbReference>
<feature type="region of interest" description="Disordered" evidence="1">
    <location>
        <begin position="49"/>
        <end position="70"/>
    </location>
</feature>
<dbReference type="SUPFAM" id="SSF56672">
    <property type="entry name" value="DNA/RNA polymerases"/>
    <property type="match status" value="1"/>
</dbReference>
<protein>
    <recommendedName>
        <fullName evidence="2">Reverse transcriptase domain-containing protein</fullName>
    </recommendedName>
</protein>
<accession>A0A0W0G187</accession>
<sequence length="628" mass="71499">MLDNPSITPNAMINRWIEEIRKYHFTLIHIPVASHSLADGLSWRPLGGQEPAIHKLDPADQDGDDDGEPMRFEKGEGVVEDSLELHDFYGEIDMHSRFLHELAESENDWEQDLQYTIDEEYDLQRMVDMLNFQFGGEPLETGLFYSAYMQMPCAEEVDGSWAKDNLYDEEHQSLNAKELDQKIWKIYNYWTNPDSKVLKGKSTKEIKRFKEQAGWYFVGQNMKLYWRNKEEEGQHQLVNVNADPELLQIFNIEPDEPTEMPYRTDVIPDSLDQSDPERNIFTWNKGENSAFKEEHIKEVLRQVTIGSSLTPGEQVQVENLIREFADNFALSISEVRLVKNAVHRLNVPEGIDELIVAGVIAQCMPNKVKCISPTILAKKAHEGGGLLLEELQHRINDQCVAAGLENQFKNLPPRPEPDEETELKLLKWHICQNFAEVNKYTEITPMLQGDICMKQQALSGHKYLSLVDFASGFYAVEVAPEARPYTAFYVKGRGYFWYCKMPFSLTGAPSTFTHMTATRLPELLGDGTLELFIDDAGTAADTFEEMMAKLRCIITVVRREGLSLSASKSQFFVTEGIFAGGKVTKEGVTTDPAKLTAIVDWPTPDNTIQLLSFIGLTSHFRDLIKDYA</sequence>
<organism evidence="3 4">
    <name type="scientific">Moniliophthora roreri</name>
    <name type="common">Frosty pod rot fungus</name>
    <name type="synonym">Monilia roreri</name>
    <dbReference type="NCBI Taxonomy" id="221103"/>
    <lineage>
        <taxon>Eukaryota</taxon>
        <taxon>Fungi</taxon>
        <taxon>Dikarya</taxon>
        <taxon>Basidiomycota</taxon>
        <taxon>Agaricomycotina</taxon>
        <taxon>Agaricomycetes</taxon>
        <taxon>Agaricomycetidae</taxon>
        <taxon>Agaricales</taxon>
        <taxon>Marasmiineae</taxon>
        <taxon>Marasmiaceae</taxon>
        <taxon>Moniliophthora</taxon>
    </lineage>
</organism>
<dbReference type="Gene3D" id="3.30.70.270">
    <property type="match status" value="2"/>
</dbReference>
<dbReference type="CDD" id="cd01647">
    <property type="entry name" value="RT_LTR"/>
    <property type="match status" value="1"/>
</dbReference>
<comment type="caution">
    <text evidence="3">The sequence shown here is derived from an EMBL/GenBank/DDBJ whole genome shotgun (WGS) entry which is preliminary data.</text>
</comment>
<evidence type="ECO:0000256" key="1">
    <source>
        <dbReference type="SAM" id="MobiDB-lite"/>
    </source>
</evidence>
<evidence type="ECO:0000313" key="4">
    <source>
        <dbReference type="Proteomes" id="UP000054988"/>
    </source>
</evidence>
<reference evidence="3 4" key="1">
    <citation type="submission" date="2015-12" db="EMBL/GenBank/DDBJ databases">
        <title>Draft genome sequence of Moniliophthora roreri, the causal agent of frosty pod rot of cacao.</title>
        <authorList>
            <person name="Aime M.C."/>
            <person name="Diaz-Valderrama J.R."/>
            <person name="Kijpornyongpan T."/>
            <person name="Phillips-Mora W."/>
        </authorList>
    </citation>
    <scope>NUCLEOTIDE SEQUENCE [LARGE SCALE GENOMIC DNA]</scope>
    <source>
        <strain evidence="3 4">MCA 2952</strain>
    </source>
</reference>
<dbReference type="PANTHER" id="PTHR33064:SF37">
    <property type="entry name" value="RIBONUCLEASE H"/>
    <property type="match status" value="1"/>
</dbReference>
<evidence type="ECO:0000313" key="3">
    <source>
        <dbReference type="EMBL" id="KTB42345.1"/>
    </source>
</evidence>
<dbReference type="InterPro" id="IPR043128">
    <property type="entry name" value="Rev_trsase/Diguanyl_cyclase"/>
</dbReference>
<feature type="domain" description="Reverse transcriptase" evidence="2">
    <location>
        <begin position="455"/>
        <end position="575"/>
    </location>
</feature>
<dbReference type="InterPro" id="IPR051320">
    <property type="entry name" value="Viral_Replic_Matur_Polypro"/>
</dbReference>
<dbReference type="Pfam" id="PF00078">
    <property type="entry name" value="RVT_1"/>
    <property type="match status" value="1"/>
</dbReference>
<dbReference type="AlphaFoldDB" id="A0A0W0G187"/>
<dbReference type="Proteomes" id="UP000054988">
    <property type="component" value="Unassembled WGS sequence"/>
</dbReference>